<name>A0A0E0CUL7_9ORYZ</name>
<feature type="compositionally biased region" description="Basic residues" evidence="1">
    <location>
        <begin position="1"/>
        <end position="13"/>
    </location>
</feature>
<accession>A0A0E0CUL7</accession>
<feature type="compositionally biased region" description="Polar residues" evidence="1">
    <location>
        <begin position="55"/>
        <end position="72"/>
    </location>
</feature>
<dbReference type="AlphaFoldDB" id="A0A0E0CUL7"/>
<reference evidence="2" key="1">
    <citation type="submission" date="2015-04" db="UniProtKB">
        <authorList>
            <consortium name="EnsemblPlants"/>
        </authorList>
    </citation>
    <scope>IDENTIFICATION</scope>
</reference>
<sequence>HGRRGHAGQRLKRSSGPCSVLRWDRGSPSIVWPRHARLQSRPRPPPPRGLRSASCHRSVQFAPSKSQALLVS</sequence>
<dbReference type="Gramene" id="OMERI03G02170.1">
    <property type="protein sequence ID" value="OMERI03G02170.1"/>
    <property type="gene ID" value="OMERI03G02170"/>
</dbReference>
<evidence type="ECO:0000313" key="2">
    <source>
        <dbReference type="EnsemblPlants" id="OMERI03G02170.1"/>
    </source>
</evidence>
<dbReference type="Proteomes" id="UP000008021">
    <property type="component" value="Chromosome 3"/>
</dbReference>
<feature type="region of interest" description="Disordered" evidence="1">
    <location>
        <begin position="1"/>
        <end position="72"/>
    </location>
</feature>
<evidence type="ECO:0000313" key="3">
    <source>
        <dbReference type="Proteomes" id="UP000008021"/>
    </source>
</evidence>
<reference evidence="2" key="2">
    <citation type="submission" date="2018-05" db="EMBL/GenBank/DDBJ databases">
        <title>OmerRS3 (Oryza meridionalis Reference Sequence Version 3).</title>
        <authorList>
            <person name="Zhang J."/>
            <person name="Kudrna D."/>
            <person name="Lee S."/>
            <person name="Talag J."/>
            <person name="Welchert J."/>
            <person name="Wing R.A."/>
        </authorList>
    </citation>
    <scope>NUCLEOTIDE SEQUENCE [LARGE SCALE GENOMIC DNA]</scope>
    <source>
        <strain evidence="2">cv. OR44</strain>
    </source>
</reference>
<evidence type="ECO:0000256" key="1">
    <source>
        <dbReference type="SAM" id="MobiDB-lite"/>
    </source>
</evidence>
<dbReference type="HOGENOM" id="CLU_2729798_0_0_1"/>
<organism evidence="2">
    <name type="scientific">Oryza meridionalis</name>
    <dbReference type="NCBI Taxonomy" id="40149"/>
    <lineage>
        <taxon>Eukaryota</taxon>
        <taxon>Viridiplantae</taxon>
        <taxon>Streptophyta</taxon>
        <taxon>Embryophyta</taxon>
        <taxon>Tracheophyta</taxon>
        <taxon>Spermatophyta</taxon>
        <taxon>Magnoliopsida</taxon>
        <taxon>Liliopsida</taxon>
        <taxon>Poales</taxon>
        <taxon>Poaceae</taxon>
        <taxon>BOP clade</taxon>
        <taxon>Oryzoideae</taxon>
        <taxon>Oryzeae</taxon>
        <taxon>Oryzinae</taxon>
        <taxon>Oryza</taxon>
    </lineage>
</organism>
<proteinExistence type="predicted"/>
<keyword evidence="3" id="KW-1185">Reference proteome</keyword>
<protein>
    <submittedName>
        <fullName evidence="2">Uncharacterized protein</fullName>
    </submittedName>
</protein>
<dbReference type="EnsemblPlants" id="OMERI03G02170.1">
    <property type="protein sequence ID" value="OMERI03G02170.1"/>
    <property type="gene ID" value="OMERI03G02170"/>
</dbReference>